<organism evidence="1 2">
    <name type="scientific">Streblomastix strix</name>
    <dbReference type="NCBI Taxonomy" id="222440"/>
    <lineage>
        <taxon>Eukaryota</taxon>
        <taxon>Metamonada</taxon>
        <taxon>Preaxostyla</taxon>
        <taxon>Oxymonadida</taxon>
        <taxon>Streblomastigidae</taxon>
        <taxon>Streblomastix</taxon>
    </lineage>
</organism>
<evidence type="ECO:0000313" key="2">
    <source>
        <dbReference type="Proteomes" id="UP000324800"/>
    </source>
</evidence>
<dbReference type="AlphaFoldDB" id="A0A5J4WE61"/>
<protein>
    <submittedName>
        <fullName evidence="1">Uncharacterized protein</fullName>
    </submittedName>
</protein>
<evidence type="ECO:0000313" key="1">
    <source>
        <dbReference type="EMBL" id="KAA6392822.1"/>
    </source>
</evidence>
<proteinExistence type="predicted"/>
<reference evidence="1 2" key="1">
    <citation type="submission" date="2019-03" db="EMBL/GenBank/DDBJ databases">
        <title>Single cell metagenomics reveals metabolic interactions within the superorganism composed of flagellate Streblomastix strix and complex community of Bacteroidetes bacteria on its surface.</title>
        <authorList>
            <person name="Treitli S.C."/>
            <person name="Kolisko M."/>
            <person name="Husnik F."/>
            <person name="Keeling P."/>
            <person name="Hampl V."/>
        </authorList>
    </citation>
    <scope>NUCLEOTIDE SEQUENCE [LARGE SCALE GENOMIC DNA]</scope>
    <source>
        <strain evidence="1">ST1C</strain>
    </source>
</reference>
<accession>A0A5J4WE61</accession>
<sequence>MIHGKWKANESLTERIKQVFCLVKRLQLQITTIHIPGKLNLTTDSLKRLCRSGDYTPKERIIQMICKTWNYMPQIDIFATQYNKLININVAVDLNDMGDTLSLRVQLQMKQSQTIYPSSNTSNKQYVTEIEIRQSTGNNNSTDLAGTIVVLQTKEFIHQIPFSQIIRYNFGDWIENEGQGSKTSTRECGRLPSGPVADVGRDLILRCMKIRGFSEDGENLLFNGQKFNILMRDFDSLALQQYQLDRQRETIEEVMKKDAEVILTEVIAFHTRQNNQITSAKSHKACLITMYSFIFRENLTTLPTSGQINKALANAIMPYRRY</sequence>
<dbReference type="EMBL" id="SNRW01002421">
    <property type="protein sequence ID" value="KAA6392822.1"/>
    <property type="molecule type" value="Genomic_DNA"/>
</dbReference>
<gene>
    <name evidence="1" type="ORF">EZS28_011650</name>
</gene>
<name>A0A5J4WE61_9EUKA</name>
<dbReference type="Proteomes" id="UP000324800">
    <property type="component" value="Unassembled WGS sequence"/>
</dbReference>
<comment type="caution">
    <text evidence="1">The sequence shown here is derived from an EMBL/GenBank/DDBJ whole genome shotgun (WGS) entry which is preliminary data.</text>
</comment>